<feature type="binding site" evidence="8">
    <location>
        <position position="149"/>
    </location>
    <ligand>
        <name>Mg(2+)</name>
        <dbReference type="ChEBI" id="CHEBI:18420"/>
    </ligand>
</feature>
<evidence type="ECO:0000256" key="3">
    <source>
        <dbReference type="ARBA" id="ARBA00022723"/>
    </source>
</evidence>
<dbReference type="InterPro" id="IPR018299">
    <property type="entry name" value="Alkaline_phosphatase_AS"/>
</dbReference>
<keyword evidence="4" id="KW-0378">Hydrolase</keyword>
<comment type="cofactor">
    <cofactor evidence="8">
        <name>Mg(2+)</name>
        <dbReference type="ChEBI" id="CHEBI:18420"/>
    </cofactor>
    <text evidence="8">Binds 1 Mg(2+) ion.</text>
</comment>
<dbReference type="Gene3D" id="3.40.720.10">
    <property type="entry name" value="Alkaline Phosphatase, subunit A"/>
    <property type="match status" value="1"/>
</dbReference>
<organism evidence="11 12">
    <name type="scientific">Abyssobacteria bacterium (strain SURF_5)</name>
    <dbReference type="NCBI Taxonomy" id="2093360"/>
    <lineage>
        <taxon>Bacteria</taxon>
        <taxon>Pseudomonadati</taxon>
        <taxon>Candidatus Hydrogenedentota</taxon>
        <taxon>Candidatus Abyssobacteria</taxon>
    </lineage>
</organism>
<feature type="binding site" evidence="8">
    <location>
        <position position="342"/>
    </location>
    <ligand>
        <name>Zn(2+)</name>
        <dbReference type="ChEBI" id="CHEBI:29105"/>
        <label>2</label>
    </ligand>
</feature>
<feature type="binding site" evidence="8">
    <location>
        <position position="343"/>
    </location>
    <ligand>
        <name>Zn(2+)</name>
        <dbReference type="ChEBI" id="CHEBI:29105"/>
        <label>2</label>
    </ligand>
</feature>
<evidence type="ECO:0000256" key="4">
    <source>
        <dbReference type="ARBA" id="ARBA00022801"/>
    </source>
</evidence>
<keyword evidence="5 8" id="KW-0862">Zinc</keyword>
<sequence>MKPCRIQHCLLLAVLLVSLVVAVSSAPAEPQTPLSNPTGPAKNIILLIGDGMGFEVIGLLRDYARILENRSLHLESAMDEGDVALVHVSPADVLVIDSAAAATALATGIKTRNGTISMTPDGESAITILELAARAGKRTGIVTTTSISHATPAAFAAHAFERESEAEIAAQMADAGVDVLMGGGLAYWIPDEQKASEFAPISRVAGADLESKRRDDINLLEKMENSGYQILHNRDQLLAAEDSDKILGLFAASHMPYALDRQPKDAANTPSLAQMTRLALTALSRDEKGFFLMVEGGRIDHAAHNHDAGAMLAEALEFDEAVGAALDFARAHPQTAIFITADHATAAPTLSARYSDVLKDTFYPGEGSIKKIALQDISFEYLLLLLESEPSAGNLKQIVAKHFGVQITKRQAAEILRAGPLSAFHVTKPRYREYAYPMQALARVLGTEYSMAWATVEHYSEPVILVRWGAAGEPAGYLEQTEIFEMMKKAAGY</sequence>
<dbReference type="PRINTS" id="PR00113">
    <property type="entry name" value="ALKPHPHTASE"/>
</dbReference>
<evidence type="ECO:0000256" key="10">
    <source>
        <dbReference type="SAM" id="SignalP"/>
    </source>
</evidence>
<evidence type="ECO:0000313" key="12">
    <source>
        <dbReference type="Proteomes" id="UP000265882"/>
    </source>
</evidence>
<keyword evidence="2" id="KW-0597">Phosphoprotein</keyword>
<feature type="chain" id="PRO_5017434381" description="Alkaline phosphatase" evidence="10">
    <location>
        <begin position="29"/>
        <end position="493"/>
    </location>
</feature>
<feature type="binding site" evidence="8">
    <location>
        <position position="295"/>
    </location>
    <ligand>
        <name>Mg(2+)</name>
        <dbReference type="ChEBI" id="CHEBI:18420"/>
    </ligand>
</feature>
<name>A0A3A4NAL4_ABYX5</name>
<evidence type="ECO:0000256" key="5">
    <source>
        <dbReference type="ARBA" id="ARBA00022833"/>
    </source>
</evidence>
<dbReference type="PANTHER" id="PTHR11596:SF5">
    <property type="entry name" value="ALKALINE PHOSPHATASE"/>
    <property type="match status" value="1"/>
</dbReference>
<proteinExistence type="inferred from homology"/>
<evidence type="ECO:0000313" key="11">
    <source>
        <dbReference type="EMBL" id="RJP15675.1"/>
    </source>
</evidence>
<feature type="binding site" evidence="8">
    <location>
        <position position="50"/>
    </location>
    <ligand>
        <name>Zn(2+)</name>
        <dbReference type="ChEBI" id="CHEBI:29105"/>
        <label>2</label>
    </ligand>
</feature>
<dbReference type="GO" id="GO:0046872">
    <property type="term" value="F:metal ion binding"/>
    <property type="evidence" value="ECO:0007669"/>
    <property type="project" value="UniProtKB-KW"/>
</dbReference>
<dbReference type="InterPro" id="IPR042085">
    <property type="entry name" value="Ap_crown"/>
</dbReference>
<reference evidence="11 12" key="1">
    <citation type="journal article" date="2017" name="ISME J.">
        <title>Energy and carbon metabolisms in a deep terrestrial subsurface fluid microbial community.</title>
        <authorList>
            <person name="Momper L."/>
            <person name="Jungbluth S.P."/>
            <person name="Lee M.D."/>
            <person name="Amend J.P."/>
        </authorList>
    </citation>
    <scope>NUCLEOTIDE SEQUENCE [LARGE SCALE GENOMIC DNA]</scope>
    <source>
        <strain evidence="11">SURF_5</strain>
    </source>
</reference>
<feature type="active site" description="Phosphoserine intermediate" evidence="7">
    <location>
        <position position="98"/>
    </location>
</feature>
<dbReference type="Proteomes" id="UP000265882">
    <property type="component" value="Unassembled WGS sequence"/>
</dbReference>
<dbReference type="PANTHER" id="PTHR11596">
    <property type="entry name" value="ALKALINE PHOSPHATASE"/>
    <property type="match status" value="1"/>
</dbReference>
<evidence type="ECO:0000256" key="8">
    <source>
        <dbReference type="PIRSR" id="PIRSR601952-2"/>
    </source>
</evidence>
<dbReference type="SUPFAM" id="SSF53649">
    <property type="entry name" value="Alkaline phosphatase-like"/>
    <property type="match status" value="1"/>
</dbReference>
<comment type="cofactor">
    <cofactor evidence="8">
        <name>Zn(2+)</name>
        <dbReference type="ChEBI" id="CHEBI:29105"/>
    </cofactor>
    <text evidence="8">Binds 2 Zn(2+) ions.</text>
</comment>
<keyword evidence="6 8" id="KW-0460">Magnesium</keyword>
<protein>
    <recommendedName>
        <fullName evidence="13">Alkaline phosphatase</fullName>
    </recommendedName>
</protein>
<keyword evidence="3 8" id="KW-0479">Metal-binding</keyword>
<comment type="caution">
    <text evidence="11">The sequence shown here is derived from an EMBL/GenBank/DDBJ whole genome shotgun (WGS) entry which is preliminary data.</text>
</comment>
<feature type="binding site" evidence="8">
    <location>
        <position position="50"/>
    </location>
    <ligand>
        <name>Mg(2+)</name>
        <dbReference type="ChEBI" id="CHEBI:18420"/>
    </ligand>
</feature>
<dbReference type="EMBL" id="QZKU01000131">
    <property type="protein sequence ID" value="RJP15675.1"/>
    <property type="molecule type" value="Genomic_DNA"/>
</dbReference>
<dbReference type="SMART" id="SM00098">
    <property type="entry name" value="alkPPc"/>
    <property type="match status" value="1"/>
</dbReference>
<accession>A0A3A4NAL4</accession>
<evidence type="ECO:0008006" key="13">
    <source>
        <dbReference type="Google" id="ProtNLM"/>
    </source>
</evidence>
<dbReference type="CDD" id="cd16012">
    <property type="entry name" value="ALP"/>
    <property type="match status" value="1"/>
</dbReference>
<evidence type="ECO:0000256" key="9">
    <source>
        <dbReference type="RuleBase" id="RU003946"/>
    </source>
</evidence>
<keyword evidence="10" id="KW-0732">Signal</keyword>
<feature type="signal peptide" evidence="10">
    <location>
        <begin position="1"/>
        <end position="28"/>
    </location>
</feature>
<dbReference type="InterPro" id="IPR001952">
    <property type="entry name" value="Alkaline_phosphatase"/>
</dbReference>
<evidence type="ECO:0000256" key="1">
    <source>
        <dbReference type="ARBA" id="ARBA00005984"/>
    </source>
</evidence>
<dbReference type="Gene3D" id="1.10.1200.140">
    <property type="entry name" value="Alkaline phosphatase, crown domain"/>
    <property type="match status" value="1"/>
</dbReference>
<dbReference type="Pfam" id="PF00245">
    <property type="entry name" value="Alk_phosphatase"/>
    <property type="match status" value="1"/>
</dbReference>
<dbReference type="GO" id="GO:0004035">
    <property type="term" value="F:alkaline phosphatase activity"/>
    <property type="evidence" value="ECO:0007669"/>
    <property type="project" value="TreeGrafter"/>
</dbReference>
<evidence type="ECO:0000256" key="6">
    <source>
        <dbReference type="ARBA" id="ARBA00022842"/>
    </source>
</evidence>
<evidence type="ECO:0000256" key="2">
    <source>
        <dbReference type="ARBA" id="ARBA00022553"/>
    </source>
</evidence>
<comment type="similarity">
    <text evidence="1 9">Belongs to the alkaline phosphatase family.</text>
</comment>
<dbReference type="AlphaFoldDB" id="A0A3A4NAL4"/>
<evidence type="ECO:0000256" key="7">
    <source>
        <dbReference type="PIRSR" id="PIRSR601952-1"/>
    </source>
</evidence>
<dbReference type="InterPro" id="IPR017850">
    <property type="entry name" value="Alkaline_phosphatase_core_sf"/>
</dbReference>
<feature type="binding site" evidence="8">
    <location>
        <position position="151"/>
    </location>
    <ligand>
        <name>Mg(2+)</name>
        <dbReference type="ChEBI" id="CHEBI:18420"/>
    </ligand>
</feature>
<gene>
    <name evidence="11" type="ORF">C4520_19830</name>
</gene>
<dbReference type="PROSITE" id="PS00123">
    <property type="entry name" value="ALKALINE_PHOSPHATASE"/>
    <property type="match status" value="1"/>
</dbReference>
<feature type="binding site" evidence="8">
    <location>
        <position position="300"/>
    </location>
    <ligand>
        <name>Zn(2+)</name>
        <dbReference type="ChEBI" id="CHEBI:29105"/>
        <label>2</label>
    </ligand>
</feature>
<feature type="binding site" evidence="8">
    <location>
        <position position="304"/>
    </location>
    <ligand>
        <name>Zn(2+)</name>
        <dbReference type="ChEBI" id="CHEBI:29105"/>
        <label>2</label>
    </ligand>
</feature>